<keyword evidence="2" id="KW-0732">Signal</keyword>
<evidence type="ECO:0000256" key="2">
    <source>
        <dbReference type="SAM" id="SignalP"/>
    </source>
</evidence>
<proteinExistence type="predicted"/>
<organism evidence="3 4">
    <name type="scientific">Polysphondylium violaceum</name>
    <dbReference type="NCBI Taxonomy" id="133409"/>
    <lineage>
        <taxon>Eukaryota</taxon>
        <taxon>Amoebozoa</taxon>
        <taxon>Evosea</taxon>
        <taxon>Eumycetozoa</taxon>
        <taxon>Dictyostelia</taxon>
        <taxon>Dictyosteliales</taxon>
        <taxon>Dictyosteliaceae</taxon>
        <taxon>Polysphondylium</taxon>
    </lineage>
</organism>
<dbReference type="SUPFAM" id="SSF50911">
    <property type="entry name" value="Mannose 6-phosphate receptor domain"/>
    <property type="match status" value="1"/>
</dbReference>
<keyword evidence="1" id="KW-1133">Transmembrane helix</keyword>
<name>A0A8J4PYI2_9MYCE</name>
<dbReference type="AlphaFoldDB" id="A0A8J4PYI2"/>
<dbReference type="Gene3D" id="2.70.130.10">
    <property type="entry name" value="Mannose-6-phosphate receptor binding domain"/>
    <property type="match status" value="1"/>
</dbReference>
<evidence type="ECO:0000256" key="1">
    <source>
        <dbReference type="SAM" id="Phobius"/>
    </source>
</evidence>
<dbReference type="InterPro" id="IPR009011">
    <property type="entry name" value="Man6P_isomerase_rcpt-bd_dom_sf"/>
</dbReference>
<dbReference type="EMBL" id="AJWJ01000086">
    <property type="protein sequence ID" value="KAF2075770.1"/>
    <property type="molecule type" value="Genomic_DNA"/>
</dbReference>
<evidence type="ECO:0000313" key="3">
    <source>
        <dbReference type="EMBL" id="KAF2075770.1"/>
    </source>
</evidence>
<protein>
    <submittedName>
        <fullName evidence="3">Uncharacterized protein</fullName>
    </submittedName>
</protein>
<sequence>MANKRLLLGSVVLVALVFNLIEAQSTISKLDADWDKCIFKSPDGNHFFNLSESLEKYDHYEYDEHNNQYRFSICGYNTGCNFGYQACVYNTAVVPLGEFPNREAYISVDPSSSDIPTLIVKSHSSSNPDYNIQIFVRPAPQLGVEHAENVNVTFNLYLPQFIYQTWVPSSASKLISTTAVFSLLPLLSLIVIVFLF</sequence>
<reference evidence="3" key="1">
    <citation type="submission" date="2020-01" db="EMBL/GenBank/DDBJ databases">
        <title>Development of genomics and gene disruption for Polysphondylium violaceum indicates a role for the polyketide synthase stlB in stalk morphogenesis.</title>
        <authorList>
            <person name="Narita B."/>
            <person name="Kawabe Y."/>
            <person name="Kin K."/>
            <person name="Saito T."/>
            <person name="Gibbs R."/>
            <person name="Kuspa A."/>
            <person name="Muzny D."/>
            <person name="Queller D."/>
            <person name="Richards S."/>
            <person name="Strassman J."/>
            <person name="Sucgang R."/>
            <person name="Worley K."/>
            <person name="Schaap P."/>
        </authorList>
    </citation>
    <scope>NUCLEOTIDE SEQUENCE</scope>
    <source>
        <strain evidence="3">QSvi11</strain>
    </source>
</reference>
<keyword evidence="1" id="KW-0472">Membrane</keyword>
<gene>
    <name evidence="3" type="ORF">CYY_002903</name>
</gene>
<keyword evidence="4" id="KW-1185">Reference proteome</keyword>
<feature type="transmembrane region" description="Helical" evidence="1">
    <location>
        <begin position="174"/>
        <end position="195"/>
    </location>
</feature>
<comment type="caution">
    <text evidence="3">The sequence shown here is derived from an EMBL/GenBank/DDBJ whole genome shotgun (WGS) entry which is preliminary data.</text>
</comment>
<keyword evidence="1" id="KW-0812">Transmembrane</keyword>
<evidence type="ECO:0000313" key="4">
    <source>
        <dbReference type="Proteomes" id="UP000695562"/>
    </source>
</evidence>
<feature type="signal peptide" evidence="2">
    <location>
        <begin position="1"/>
        <end position="23"/>
    </location>
</feature>
<feature type="chain" id="PRO_5035272813" evidence="2">
    <location>
        <begin position="24"/>
        <end position="196"/>
    </location>
</feature>
<dbReference type="Proteomes" id="UP000695562">
    <property type="component" value="Unassembled WGS sequence"/>
</dbReference>
<accession>A0A8J4PYI2</accession>